<proteinExistence type="predicted"/>
<dbReference type="InterPro" id="IPR036056">
    <property type="entry name" value="Fibrinogen-like_C"/>
</dbReference>
<dbReference type="InParanoid" id="A0A1X7UPM3"/>
<dbReference type="NCBIfam" id="NF040941">
    <property type="entry name" value="GGGWT_bact"/>
    <property type="match status" value="1"/>
</dbReference>
<dbReference type="AlphaFoldDB" id="A0A1X7UPM3"/>
<dbReference type="EnsemblMetazoa" id="Aqu2.1.29362_001">
    <property type="protein sequence ID" value="Aqu2.1.29362_001"/>
    <property type="gene ID" value="Aqu2.1.29362"/>
</dbReference>
<accession>A0A1X7UPM3</accession>
<evidence type="ECO:0000256" key="1">
    <source>
        <dbReference type="SAM" id="SignalP"/>
    </source>
</evidence>
<feature type="signal peptide" evidence="1">
    <location>
        <begin position="1"/>
        <end position="30"/>
    </location>
</feature>
<sequence length="358" mass="39455">VKEMLIKMKGYSLVALLLLLLFSKAVLVTAATSSCYNKAPCGTIGYQRPSVFHQHCCLIANHGKAIKLRQNNHLSLIFCPIGGSPQSVCESKGIFNDRSCSEILERSPNATSGYYDITLTNETIVSVYCDMEGSNCDGAGGWMRVGYFNMREPGSTCPPGLYTQTYNNQEFCDKSYSFSNGCSSMFYSSIGLNYTRVCGQVKGYQFGHPDSFINLQQFSITIDGAYSDGISITHGSNPRTHIWTYSAGKEENDTSLLACPCNTGYPGDPLPSFIGNDYYCESATDSVAVDTFYPNDTLWDGQQCNGLESPCCASSKMPWFLKVLNQSTLDDIEMRICSTESYPDEATPIELVEIYIKT</sequence>
<dbReference type="InterPro" id="IPR014716">
    <property type="entry name" value="Fibrinogen_a/b/g_C_1"/>
</dbReference>
<dbReference type="Gene3D" id="3.90.215.10">
    <property type="entry name" value="Gamma Fibrinogen, chain A, domain 1"/>
    <property type="match status" value="1"/>
</dbReference>
<keyword evidence="1" id="KW-0732">Signal</keyword>
<name>A0A1X7UPM3_AMPQE</name>
<protein>
    <recommendedName>
        <fullName evidence="3">Fibrinogen C-terminal domain-containing protein</fullName>
    </recommendedName>
</protein>
<evidence type="ECO:0000313" key="2">
    <source>
        <dbReference type="EnsemblMetazoa" id="Aqu2.1.29362_001"/>
    </source>
</evidence>
<feature type="chain" id="PRO_5012417390" description="Fibrinogen C-terminal domain-containing protein" evidence="1">
    <location>
        <begin position="31"/>
        <end position="358"/>
    </location>
</feature>
<evidence type="ECO:0008006" key="3">
    <source>
        <dbReference type="Google" id="ProtNLM"/>
    </source>
</evidence>
<dbReference type="SUPFAM" id="SSF56496">
    <property type="entry name" value="Fibrinogen C-terminal domain-like"/>
    <property type="match status" value="1"/>
</dbReference>
<organism evidence="2">
    <name type="scientific">Amphimedon queenslandica</name>
    <name type="common">Sponge</name>
    <dbReference type="NCBI Taxonomy" id="400682"/>
    <lineage>
        <taxon>Eukaryota</taxon>
        <taxon>Metazoa</taxon>
        <taxon>Porifera</taxon>
        <taxon>Demospongiae</taxon>
        <taxon>Heteroscleromorpha</taxon>
        <taxon>Haplosclerida</taxon>
        <taxon>Niphatidae</taxon>
        <taxon>Amphimedon</taxon>
    </lineage>
</organism>
<reference evidence="2" key="1">
    <citation type="submission" date="2017-05" db="UniProtKB">
        <authorList>
            <consortium name="EnsemblMetazoa"/>
        </authorList>
    </citation>
    <scope>IDENTIFICATION</scope>
</reference>